<evidence type="ECO:0000313" key="8">
    <source>
        <dbReference type="EMBL" id="CAA0086303.1"/>
    </source>
</evidence>
<keyword evidence="2" id="KW-0813">Transport</keyword>
<feature type="transmembrane region" description="Helical" evidence="7">
    <location>
        <begin position="130"/>
        <end position="148"/>
    </location>
</feature>
<evidence type="ECO:0000256" key="2">
    <source>
        <dbReference type="ARBA" id="ARBA00022448"/>
    </source>
</evidence>
<dbReference type="PANTHER" id="PTHR30509:SF9">
    <property type="entry name" value="MULTIDRUG RESISTANCE PROTEIN MDTO"/>
    <property type="match status" value="1"/>
</dbReference>
<feature type="transmembrane region" description="Helical" evidence="7">
    <location>
        <begin position="416"/>
        <end position="433"/>
    </location>
</feature>
<dbReference type="EMBL" id="CACSAS010000001">
    <property type="protein sequence ID" value="CAA0086303.1"/>
    <property type="molecule type" value="Genomic_DNA"/>
</dbReference>
<evidence type="ECO:0000256" key="6">
    <source>
        <dbReference type="ARBA" id="ARBA00023136"/>
    </source>
</evidence>
<feature type="transmembrane region" description="Helical" evidence="7">
    <location>
        <begin position="160"/>
        <end position="184"/>
    </location>
</feature>
<feature type="transmembrane region" description="Helical" evidence="7">
    <location>
        <begin position="38"/>
        <end position="65"/>
    </location>
</feature>
<name>A0A5S9NB07_9HYPH</name>
<dbReference type="PANTHER" id="PTHR30509">
    <property type="entry name" value="P-HYDROXYBENZOIC ACID EFFLUX PUMP SUBUNIT-RELATED"/>
    <property type="match status" value="1"/>
</dbReference>
<evidence type="ECO:0000256" key="5">
    <source>
        <dbReference type="ARBA" id="ARBA00022989"/>
    </source>
</evidence>
<dbReference type="GO" id="GO:0005886">
    <property type="term" value="C:plasma membrane"/>
    <property type="evidence" value="ECO:0007669"/>
    <property type="project" value="UniProtKB-SubCell"/>
</dbReference>
<feature type="transmembrane region" description="Helical" evidence="7">
    <location>
        <begin position="72"/>
        <end position="95"/>
    </location>
</feature>
<accession>A0A5S9NB07</accession>
<keyword evidence="4 7" id="KW-0812">Transmembrane</keyword>
<keyword evidence="5 7" id="KW-1133">Transmembrane helix</keyword>
<comment type="subcellular location">
    <subcellularLocation>
        <location evidence="1">Cell membrane</location>
        <topology evidence="1">Multi-pass membrane protein</topology>
    </subcellularLocation>
</comment>
<evidence type="ECO:0000256" key="4">
    <source>
        <dbReference type="ARBA" id="ARBA00022692"/>
    </source>
</evidence>
<feature type="transmembrane region" description="Helical" evidence="7">
    <location>
        <begin position="472"/>
        <end position="490"/>
    </location>
</feature>
<evidence type="ECO:0000256" key="1">
    <source>
        <dbReference type="ARBA" id="ARBA00004651"/>
    </source>
</evidence>
<sequence>MAEVIAPDVAGHKKPPLLAQLRVDLAPFPFRAALTWRIALLCALVVGTAMMYGTFEAAISCYLVIFLSKPDAVVNIGTGIGLIVVVTIVVALMIWVINLVIVSPLVLMLAMALASFVFLYIGAASQLGEMGGIVGLVIAFVLSLVYMAPLGDAVSIALRYAWYMVAMPMAWMVVFNLAVGLSPVRLLKGTLLRRLATAADAISSGAPARHAELAELMRADNGALLQQAASVRVLNLVPRNPAQQVASDVRAGYRLMLAASALPEDTPPARRTALADAIRAAAAALEAGHMPAMPTMEPANPAERELIAALAVLAGAPEPEVVAAPKPPFFFPDALTNPDYQRFALKTTAAAMICYLIYTGLDWQGIHTAMITCYVAALGTTGETVHKLGLRIVGCLIGATLGMGSVLFVIPQLESVGGLMALVFVCMLIAAWVSTGPERIAYGGVQIGLAFLLTVIQGFSPGTSLDSGWDRIVGILLGNVVVYLIFTHLWPMPIEKAARAHLKAALDGLSRLAALAPERRAGAVPDAALVENEVGKAEEALALLPFEPRTIRPTPETTAKLRAAGEEIAALGRDIYLSREALPGAAARLASLAARIDGGTGDAGVPQTDAPGTIGRRLDRLQRAVMS</sequence>
<protein>
    <recommendedName>
        <fullName evidence="10">Multidrug resistance protein MdtO</fullName>
    </recommendedName>
</protein>
<dbReference type="InterPro" id="IPR006726">
    <property type="entry name" value="PHBA_efflux_AaeB/fusaric-R"/>
</dbReference>
<dbReference type="RefSeq" id="WP_159597588.1">
    <property type="nucleotide sequence ID" value="NZ_CACSAS010000001.1"/>
</dbReference>
<reference evidence="8 9" key="1">
    <citation type="submission" date="2019-12" db="EMBL/GenBank/DDBJ databases">
        <authorList>
            <person name="Reyes-Prieto M."/>
        </authorList>
    </citation>
    <scope>NUCLEOTIDE SEQUENCE [LARGE SCALE GENOMIC DNA]</scope>
    <source>
        <strain evidence="8">HF14-78462</strain>
    </source>
</reference>
<gene>
    <name evidence="8" type="ORF">STARVERO_00184</name>
</gene>
<evidence type="ECO:0000256" key="7">
    <source>
        <dbReference type="SAM" id="Phobius"/>
    </source>
</evidence>
<evidence type="ECO:0000256" key="3">
    <source>
        <dbReference type="ARBA" id="ARBA00022475"/>
    </source>
</evidence>
<keyword evidence="9" id="KW-1185">Reference proteome</keyword>
<evidence type="ECO:0008006" key="10">
    <source>
        <dbReference type="Google" id="ProtNLM"/>
    </source>
</evidence>
<keyword evidence="3" id="KW-1003">Cell membrane</keyword>
<proteinExistence type="predicted"/>
<evidence type="ECO:0000313" key="9">
    <source>
        <dbReference type="Proteomes" id="UP000433050"/>
    </source>
</evidence>
<dbReference type="AlphaFoldDB" id="A0A5S9NB07"/>
<keyword evidence="6 7" id="KW-0472">Membrane</keyword>
<feature type="transmembrane region" description="Helical" evidence="7">
    <location>
        <begin position="101"/>
        <end position="123"/>
    </location>
</feature>
<feature type="transmembrane region" description="Helical" evidence="7">
    <location>
        <begin position="440"/>
        <end position="460"/>
    </location>
</feature>
<organism evidence="8 9">
    <name type="scientific">Starkeya nomas</name>
    <dbReference type="NCBI Taxonomy" id="2666134"/>
    <lineage>
        <taxon>Bacteria</taxon>
        <taxon>Pseudomonadati</taxon>
        <taxon>Pseudomonadota</taxon>
        <taxon>Alphaproteobacteria</taxon>
        <taxon>Hyphomicrobiales</taxon>
        <taxon>Xanthobacteraceae</taxon>
        <taxon>Starkeya</taxon>
    </lineage>
</organism>
<dbReference type="Pfam" id="PF04632">
    <property type="entry name" value="FUSC"/>
    <property type="match status" value="1"/>
</dbReference>
<feature type="transmembrane region" description="Helical" evidence="7">
    <location>
        <begin position="388"/>
        <end position="410"/>
    </location>
</feature>
<dbReference type="Proteomes" id="UP000433050">
    <property type="component" value="Unassembled WGS sequence"/>
</dbReference>